<comment type="caution">
    <text evidence="5">The sequence shown here is derived from an EMBL/GenBank/DDBJ whole genome shotgun (WGS) entry which is preliminary data.</text>
</comment>
<proteinExistence type="predicted"/>
<keyword evidence="6" id="KW-1185">Reference proteome</keyword>
<dbReference type="GO" id="GO:0032259">
    <property type="term" value="P:methylation"/>
    <property type="evidence" value="ECO:0007669"/>
    <property type="project" value="UniProtKB-KW"/>
</dbReference>
<name>A0ABN3VJL0_9PSEU</name>
<evidence type="ECO:0000256" key="3">
    <source>
        <dbReference type="ARBA" id="ARBA00022691"/>
    </source>
</evidence>
<dbReference type="Proteomes" id="UP001500979">
    <property type="component" value="Unassembled WGS sequence"/>
</dbReference>
<evidence type="ECO:0000259" key="4">
    <source>
        <dbReference type="Pfam" id="PF08241"/>
    </source>
</evidence>
<gene>
    <name evidence="5" type="ORF">GCM10010470_42670</name>
</gene>
<protein>
    <submittedName>
        <fullName evidence="5">Class I SAM-dependent methyltransferase</fullName>
    </submittedName>
</protein>
<sequence>MDLWSPYDVMGSEFERHASDSPYNAHYDRPAVLEVLRDVRGKRVLDAACGPGLYAEELLGRGAEVVGFDASPAMVELARKRVGDRARIDQARLGEELPWPAEEFDLVLCAMAIHHADDRRAAFAEFHRVLRTGGSLVLSTQHPTMDWVRKGGSYFDVVLETDTWGVGGGTTVRYWREPLSSLCAAATDSGFLIERLVEPRPAESMRERYPEYFERLNHQPDFLVLRLRKA</sequence>
<dbReference type="EMBL" id="BAAAUX010000017">
    <property type="protein sequence ID" value="GAA2803054.1"/>
    <property type="molecule type" value="Genomic_DNA"/>
</dbReference>
<organism evidence="5 6">
    <name type="scientific">Saccharopolyspora taberi</name>
    <dbReference type="NCBI Taxonomy" id="60895"/>
    <lineage>
        <taxon>Bacteria</taxon>
        <taxon>Bacillati</taxon>
        <taxon>Actinomycetota</taxon>
        <taxon>Actinomycetes</taxon>
        <taxon>Pseudonocardiales</taxon>
        <taxon>Pseudonocardiaceae</taxon>
        <taxon>Saccharopolyspora</taxon>
    </lineage>
</organism>
<dbReference type="CDD" id="cd02440">
    <property type="entry name" value="AdoMet_MTases"/>
    <property type="match status" value="1"/>
</dbReference>
<evidence type="ECO:0000313" key="6">
    <source>
        <dbReference type="Proteomes" id="UP001500979"/>
    </source>
</evidence>
<keyword evidence="3" id="KW-0949">S-adenosyl-L-methionine</keyword>
<dbReference type="Gene3D" id="3.40.50.150">
    <property type="entry name" value="Vaccinia Virus protein VP39"/>
    <property type="match status" value="1"/>
</dbReference>
<dbReference type="PANTHER" id="PTHR43464:SF19">
    <property type="entry name" value="UBIQUINONE BIOSYNTHESIS O-METHYLTRANSFERASE, MITOCHONDRIAL"/>
    <property type="match status" value="1"/>
</dbReference>
<dbReference type="Pfam" id="PF08241">
    <property type="entry name" value="Methyltransf_11"/>
    <property type="match status" value="1"/>
</dbReference>
<evidence type="ECO:0000256" key="1">
    <source>
        <dbReference type="ARBA" id="ARBA00022603"/>
    </source>
</evidence>
<evidence type="ECO:0000256" key="2">
    <source>
        <dbReference type="ARBA" id="ARBA00022679"/>
    </source>
</evidence>
<reference evidence="5 6" key="1">
    <citation type="journal article" date="2019" name="Int. J. Syst. Evol. Microbiol.">
        <title>The Global Catalogue of Microorganisms (GCM) 10K type strain sequencing project: providing services to taxonomists for standard genome sequencing and annotation.</title>
        <authorList>
            <consortium name="The Broad Institute Genomics Platform"/>
            <consortium name="The Broad Institute Genome Sequencing Center for Infectious Disease"/>
            <person name="Wu L."/>
            <person name="Ma J."/>
        </authorList>
    </citation>
    <scope>NUCLEOTIDE SEQUENCE [LARGE SCALE GENOMIC DNA]</scope>
    <source>
        <strain evidence="5 6">JCM 9383</strain>
    </source>
</reference>
<evidence type="ECO:0000313" key="5">
    <source>
        <dbReference type="EMBL" id="GAA2803054.1"/>
    </source>
</evidence>
<dbReference type="SUPFAM" id="SSF53335">
    <property type="entry name" value="S-adenosyl-L-methionine-dependent methyltransferases"/>
    <property type="match status" value="1"/>
</dbReference>
<dbReference type="InterPro" id="IPR029063">
    <property type="entry name" value="SAM-dependent_MTases_sf"/>
</dbReference>
<dbReference type="InterPro" id="IPR013216">
    <property type="entry name" value="Methyltransf_11"/>
</dbReference>
<dbReference type="GO" id="GO:0008168">
    <property type="term" value="F:methyltransferase activity"/>
    <property type="evidence" value="ECO:0007669"/>
    <property type="project" value="UniProtKB-KW"/>
</dbReference>
<feature type="domain" description="Methyltransferase type 11" evidence="4">
    <location>
        <begin position="45"/>
        <end position="138"/>
    </location>
</feature>
<keyword evidence="1 5" id="KW-0489">Methyltransferase</keyword>
<accession>A0ABN3VJL0</accession>
<dbReference type="PANTHER" id="PTHR43464">
    <property type="entry name" value="METHYLTRANSFERASE"/>
    <property type="match status" value="1"/>
</dbReference>
<keyword evidence="2" id="KW-0808">Transferase</keyword>